<dbReference type="Gene3D" id="3.20.20.80">
    <property type="entry name" value="Glycosidases"/>
    <property type="match status" value="1"/>
</dbReference>
<evidence type="ECO:0000313" key="2">
    <source>
        <dbReference type="Proteomes" id="UP000295504"/>
    </source>
</evidence>
<proteinExistence type="predicted"/>
<dbReference type="RefSeq" id="WP_213050302.1">
    <property type="nucleotide sequence ID" value="NZ_CP058648.1"/>
</dbReference>
<gene>
    <name evidence="1" type="ORF">EDD79_10068</name>
</gene>
<dbReference type="SUPFAM" id="SSF51445">
    <property type="entry name" value="(Trans)glycosidases"/>
    <property type="match status" value="1"/>
</dbReference>
<evidence type="ECO:0000313" key="1">
    <source>
        <dbReference type="EMBL" id="TCQ04605.1"/>
    </source>
</evidence>
<dbReference type="InterPro" id="IPR017853">
    <property type="entry name" value="GH"/>
</dbReference>
<organism evidence="1 2">
    <name type="scientific">Serpentinicella alkaliphila</name>
    <dbReference type="NCBI Taxonomy" id="1734049"/>
    <lineage>
        <taxon>Bacteria</taxon>
        <taxon>Bacillati</taxon>
        <taxon>Bacillota</taxon>
        <taxon>Clostridia</taxon>
        <taxon>Peptostreptococcales</taxon>
        <taxon>Natronincolaceae</taxon>
        <taxon>Serpentinicella</taxon>
    </lineage>
</organism>
<accession>A0A4R2TT80</accession>
<dbReference type="EMBL" id="SLYC01000006">
    <property type="protein sequence ID" value="TCQ04605.1"/>
    <property type="molecule type" value="Genomic_DNA"/>
</dbReference>
<comment type="caution">
    <text evidence="1">The sequence shown here is derived from an EMBL/GenBank/DDBJ whole genome shotgun (WGS) entry which is preliminary data.</text>
</comment>
<sequence>MNKNKHIIPILFTLLLLLFPLILWHLGETQELNVVIIDKTVPDNTYREHKALVWLLSNQKITKPKSGEFYQKHEDYYGYFPDQEQENRIRKLQIEDQKFDLIYVADTYGVYEEDIEGQNIAGKRSELIYGGINMNEVEILRRAAYKGTIVVAEFNTFGSPTGTEAKEALYDLLGLRWTGWIGRYFQDLSPDGEVPDWAVSNYESQQGRPWSYYSGGFIFVSSDDKVVVIKEEDNEKQGVDFCWTTEGEDFIGKSGSYPYHYWFDIIEPAGTSTVLAEYDLSLTESGKKKLEAEGIPQVFPAVIQNNTGLYSTYYFAGDYADNENTPAFYKVAGLTTFMEKTILGKTDAFFWKAYVPLVKKIIAEASLGPSERDIPKGFILPSEREKDEQEGTKLVSRTHGEHLQIFNNGQWQDFFVKGVNLGIALPGRWFTNFPKQESLYLEWFEDIGKMNVNTIRVYTLMDPSFYRALLRYNVQHAESPIWLLQEIWPEEHPPGNDYLREAYTKEFFKEIEHTIDAVHGNIQIPHRSDRAYGRYDADVSPYILGFLVGRELEPEEVIATDENNNVTAFEGKYLVISEGSPTEVWLAKSCEHVLAYQDEVYGWQHPVAFVSWPTLDVMEHDGEWNEAGDKQLEYNDRVSIDIRHFFMGARMKAGFFGAYHIYPNYPDFMNNTLGYSNYTDDKGVFRYGGYLRHFMEHHAGYPALVAEFGLATGMGNAHENPDGYNHGGMTEEEQGYGVVRMMEAIHREGYAGGVIFEWMDEWAKKTWTTEAFMVPYEHNVFWHNTIDPEQNYGILAMEAIRPEKPQAVLRGNRILQRLELSGNESYLYLSLYTDGPLDLEKQQLLIGLDTYDAKKGIRKYRENIDLRAPSGLEFLVTLAGKKGSLEVIPEYNIERYNFASVPNSQGPFETMNPIINSQRVTKDGRKIDQIREEASLLRQGPWFGQSNHWYQEENVIYIRIPWGRLNVTDPTTYQVLDDPREFFDYPPRDTFKTAVTEGFRVTTLLLNKEDDLVDMLPSTFDVEPEPFKWESWSEPRYKKRLKESYYILQRYFENMKRIRKE</sequence>
<keyword evidence="2" id="KW-1185">Reference proteome</keyword>
<dbReference type="Proteomes" id="UP000295504">
    <property type="component" value="Unassembled WGS sequence"/>
</dbReference>
<protein>
    <submittedName>
        <fullName evidence="1">Uncharacterized protein</fullName>
    </submittedName>
</protein>
<dbReference type="AlphaFoldDB" id="A0A4R2TT80"/>
<name>A0A4R2TT80_9FIRM</name>
<reference evidence="1 2" key="1">
    <citation type="submission" date="2019-03" db="EMBL/GenBank/DDBJ databases">
        <title>Genomic Encyclopedia of Type Strains, Phase IV (KMG-IV): sequencing the most valuable type-strain genomes for metagenomic binning, comparative biology and taxonomic classification.</title>
        <authorList>
            <person name="Goeker M."/>
        </authorList>
    </citation>
    <scope>NUCLEOTIDE SEQUENCE [LARGE SCALE GENOMIC DNA]</scope>
    <source>
        <strain evidence="1 2">DSM 100013</strain>
    </source>
</reference>